<sequence length="207" mass="23605">MTALFTKEDFDVFTIDGLDERMEVLRSRLSPKLEMLATELAPYAEQVTDHDMYVHVAKHARRTKNAPNDTWSALASSKRGYKKLPHFQIGLWGTHVFVQFALIYESPLKETVGQKMAEAKKQILENIPSHYVWSMDHMKPDAAPISDELYDKIADRLQHVKKAELVCGIHLQPDDPALASKEAFLKVCQDVLKHTAILYEQAAYQPV</sequence>
<dbReference type="KEGG" id="tap:GZ22_06210"/>
<evidence type="ECO:0000313" key="2">
    <source>
        <dbReference type="EMBL" id="AIF66251.1"/>
    </source>
</evidence>
<protein>
    <recommendedName>
        <fullName evidence="1">UPF0637 protein GZ22_06210</fullName>
    </recommendedName>
</protein>
<reference evidence="2 3" key="1">
    <citation type="submission" date="2014-07" db="EMBL/GenBank/DDBJ databases">
        <title>Complete genome sequence of a moderately halophilic bacterium Terribacillus aidingensis MP602, isolated from Cryptomeria fortunei in Tianmu mountain in China.</title>
        <authorList>
            <person name="Wang Y."/>
            <person name="Lu P."/>
            <person name="Zhang L."/>
        </authorList>
    </citation>
    <scope>NUCLEOTIDE SEQUENCE [LARGE SCALE GENOMIC DNA]</scope>
    <source>
        <strain evidence="2 3">MP602</strain>
    </source>
</reference>
<dbReference type="Proteomes" id="UP000027980">
    <property type="component" value="Chromosome"/>
</dbReference>
<dbReference type="HOGENOM" id="CLU_096059_0_0_9"/>
<evidence type="ECO:0000256" key="1">
    <source>
        <dbReference type="HAMAP-Rule" id="MF_01851"/>
    </source>
</evidence>
<dbReference type="AlphaFoldDB" id="A0A075LJE3"/>
<evidence type="ECO:0000313" key="3">
    <source>
        <dbReference type="Proteomes" id="UP000027980"/>
    </source>
</evidence>
<dbReference type="OrthoDB" id="9812818at2"/>
<dbReference type="PIRSF" id="PIRSF021332">
    <property type="entry name" value="DUF1054"/>
    <property type="match status" value="1"/>
</dbReference>
<dbReference type="HAMAP" id="MF_01851">
    <property type="entry name" value="UPF0637"/>
    <property type="match status" value="1"/>
</dbReference>
<dbReference type="InterPro" id="IPR053707">
    <property type="entry name" value="UPF0637_domain_sf"/>
</dbReference>
<comment type="similarity">
    <text evidence="1">Belongs to the UPF0637 family.</text>
</comment>
<name>A0A075LJE3_9BACI</name>
<dbReference type="Pfam" id="PF06335">
    <property type="entry name" value="DUF1054"/>
    <property type="match status" value="1"/>
</dbReference>
<organism evidence="2 3">
    <name type="scientific">Terribacillus saccharophilus</name>
    <dbReference type="NCBI Taxonomy" id="361277"/>
    <lineage>
        <taxon>Bacteria</taxon>
        <taxon>Bacillati</taxon>
        <taxon>Bacillota</taxon>
        <taxon>Bacilli</taxon>
        <taxon>Bacillales</taxon>
        <taxon>Bacillaceae</taxon>
        <taxon>Terribacillus</taxon>
    </lineage>
</organism>
<dbReference type="SUPFAM" id="SSF142913">
    <property type="entry name" value="YktB/PF0168-like"/>
    <property type="match status" value="1"/>
</dbReference>
<accession>A0A075LJE3</accession>
<gene>
    <name evidence="2" type="ORF">GZ22_06210</name>
</gene>
<dbReference type="RefSeq" id="WP_038559858.1">
    <property type="nucleotide sequence ID" value="NZ_CP008876.1"/>
</dbReference>
<dbReference type="InterPro" id="IPR009403">
    <property type="entry name" value="UPF0637"/>
</dbReference>
<proteinExistence type="inferred from homology"/>
<dbReference type="Gene3D" id="3.30.930.20">
    <property type="entry name" value="Protein of unknown function DUF1054"/>
    <property type="match status" value="1"/>
</dbReference>
<dbReference type="GeneID" id="34221369"/>
<dbReference type="EMBL" id="CP008876">
    <property type="protein sequence ID" value="AIF66251.1"/>
    <property type="molecule type" value="Genomic_DNA"/>
</dbReference>